<keyword evidence="2 6" id="KW-0560">Oxidoreductase</keyword>
<dbReference type="SUPFAM" id="SSF53720">
    <property type="entry name" value="ALDH-like"/>
    <property type="match status" value="1"/>
</dbReference>
<comment type="similarity">
    <text evidence="1 6">Belongs to the aldehyde dehydrogenase family.</text>
</comment>
<dbReference type="Gene3D" id="3.40.605.10">
    <property type="entry name" value="Aldehyde Dehydrogenase, Chain A, domain 1"/>
    <property type="match status" value="1"/>
</dbReference>
<evidence type="ECO:0000256" key="4">
    <source>
        <dbReference type="ARBA" id="ARBA00049194"/>
    </source>
</evidence>
<dbReference type="InterPro" id="IPR029510">
    <property type="entry name" value="Ald_DH_CS_GLU"/>
</dbReference>
<dbReference type="Gene3D" id="3.40.309.10">
    <property type="entry name" value="Aldehyde Dehydrogenase, Chain A, domain 2"/>
    <property type="match status" value="1"/>
</dbReference>
<evidence type="ECO:0000313" key="9">
    <source>
        <dbReference type="Proteomes" id="UP001338125"/>
    </source>
</evidence>
<dbReference type="InterPro" id="IPR016160">
    <property type="entry name" value="Ald_DH_CS_CYS"/>
</dbReference>
<keyword evidence="9" id="KW-1185">Reference proteome</keyword>
<dbReference type="PROSITE" id="PS00687">
    <property type="entry name" value="ALDEHYDE_DEHYDR_GLU"/>
    <property type="match status" value="1"/>
</dbReference>
<feature type="active site" evidence="5">
    <location>
        <position position="247"/>
    </location>
</feature>
<dbReference type="Proteomes" id="UP001338125">
    <property type="component" value="Unassembled WGS sequence"/>
</dbReference>
<dbReference type="PANTHER" id="PTHR11699">
    <property type="entry name" value="ALDEHYDE DEHYDROGENASE-RELATED"/>
    <property type="match status" value="1"/>
</dbReference>
<evidence type="ECO:0000256" key="1">
    <source>
        <dbReference type="ARBA" id="ARBA00009986"/>
    </source>
</evidence>
<comment type="catalytic activity">
    <reaction evidence="4">
        <text>an aldehyde + NAD(+) + H2O = a carboxylate + NADH + 2 H(+)</text>
        <dbReference type="Rhea" id="RHEA:16185"/>
        <dbReference type="ChEBI" id="CHEBI:15377"/>
        <dbReference type="ChEBI" id="CHEBI:15378"/>
        <dbReference type="ChEBI" id="CHEBI:17478"/>
        <dbReference type="ChEBI" id="CHEBI:29067"/>
        <dbReference type="ChEBI" id="CHEBI:57540"/>
        <dbReference type="ChEBI" id="CHEBI:57945"/>
        <dbReference type="EC" id="1.2.1.3"/>
    </reaction>
</comment>
<evidence type="ECO:0000256" key="3">
    <source>
        <dbReference type="ARBA" id="ARBA00024226"/>
    </source>
</evidence>
<dbReference type="InterPro" id="IPR016163">
    <property type="entry name" value="Ald_DH_C"/>
</dbReference>
<evidence type="ECO:0000259" key="7">
    <source>
        <dbReference type="Pfam" id="PF00171"/>
    </source>
</evidence>
<feature type="domain" description="Aldehyde dehydrogenase" evidence="7">
    <location>
        <begin position="23"/>
        <end position="473"/>
    </location>
</feature>
<evidence type="ECO:0000313" key="8">
    <source>
        <dbReference type="EMBL" id="KAK5988245.1"/>
    </source>
</evidence>
<name>A0ABR0S8Z9_9HYPO</name>
<dbReference type="InterPro" id="IPR016162">
    <property type="entry name" value="Ald_DH_N"/>
</dbReference>
<dbReference type="InterPro" id="IPR016161">
    <property type="entry name" value="Ald_DH/histidinol_DH"/>
</dbReference>
<dbReference type="InterPro" id="IPR015590">
    <property type="entry name" value="Aldehyde_DH_dom"/>
</dbReference>
<evidence type="ECO:0000256" key="2">
    <source>
        <dbReference type="ARBA" id="ARBA00023002"/>
    </source>
</evidence>
<organism evidence="8 9">
    <name type="scientific">Cladobotryum mycophilum</name>
    <dbReference type="NCBI Taxonomy" id="491253"/>
    <lineage>
        <taxon>Eukaryota</taxon>
        <taxon>Fungi</taxon>
        <taxon>Dikarya</taxon>
        <taxon>Ascomycota</taxon>
        <taxon>Pezizomycotina</taxon>
        <taxon>Sordariomycetes</taxon>
        <taxon>Hypocreomycetidae</taxon>
        <taxon>Hypocreales</taxon>
        <taxon>Hypocreaceae</taxon>
        <taxon>Cladobotryum</taxon>
    </lineage>
</organism>
<dbReference type="EC" id="1.2.1.3" evidence="3"/>
<evidence type="ECO:0000256" key="5">
    <source>
        <dbReference type="PROSITE-ProRule" id="PRU10007"/>
    </source>
</evidence>
<reference evidence="8 9" key="1">
    <citation type="submission" date="2024-01" db="EMBL/GenBank/DDBJ databases">
        <title>Complete genome of Cladobotryum mycophilum ATHUM6906.</title>
        <authorList>
            <person name="Christinaki A.C."/>
            <person name="Myridakis A.I."/>
            <person name="Kouvelis V.N."/>
        </authorList>
    </citation>
    <scope>NUCLEOTIDE SEQUENCE [LARGE SCALE GENOMIC DNA]</scope>
    <source>
        <strain evidence="8 9">ATHUM6906</strain>
    </source>
</reference>
<evidence type="ECO:0000256" key="6">
    <source>
        <dbReference type="RuleBase" id="RU003345"/>
    </source>
</evidence>
<dbReference type="CDD" id="cd07106">
    <property type="entry name" value="ALDH_AldA-AAD23400"/>
    <property type="match status" value="1"/>
</dbReference>
<dbReference type="InterPro" id="IPR044086">
    <property type="entry name" value="LUC3-like"/>
</dbReference>
<accession>A0ABR0S8Z9</accession>
<protein>
    <recommendedName>
        <fullName evidence="3">aldehyde dehydrogenase (NAD(+))</fullName>
        <ecNumber evidence="3">1.2.1.3</ecNumber>
    </recommendedName>
</protein>
<dbReference type="PROSITE" id="PS00070">
    <property type="entry name" value="ALDEHYDE_DEHYDR_CYS"/>
    <property type="match status" value="1"/>
</dbReference>
<dbReference type="Pfam" id="PF00171">
    <property type="entry name" value="Aldedh"/>
    <property type="match status" value="1"/>
</dbReference>
<sequence>MTSITFETFSNVIDGKLVATTDTRHGINPANQQLLPPVPVSTSDDVDRAVDAAKRAAPGWAQTPISERREKMVQFSRAISSHSEGFANMLVLEQGKPLDFAKREANIAASLLEGCSKLNFEEEFVVQDTDSRRIVTRYVPVGVSVGIVPWNFPVSLTIVKLGPALLAGSPIILKPSPFTPYAGLKIVELAQQFFPPGVVQALSGDDSLGPMLTAHPGIDHVSFTGSTQTGIKVMQSCAPTLKRVTLELGGNDPAIICADVDIATVAPKVAALAFANSGQVCVAIKRVYVHSSIYKEFLTAMTNYVKTFVVGDGLNQSTTMGPVQNSMQYEKLKQLVASIEEGNLKIATGDIKTTFPDGKGYFMNPVIVDNPPDSSKIVVEEPFGPALPVMQWDTEEEVVRRANDSESGLGASVWSRDITQANRIGNQIQAGNIWINTHLELQANAAFGGHKRSGIGAELGVDGVKAYCNVQTIYQAKL</sequence>
<dbReference type="EMBL" id="JAVFKD010000016">
    <property type="protein sequence ID" value="KAK5988245.1"/>
    <property type="molecule type" value="Genomic_DNA"/>
</dbReference>
<proteinExistence type="inferred from homology"/>
<comment type="caution">
    <text evidence="8">The sequence shown here is derived from an EMBL/GenBank/DDBJ whole genome shotgun (WGS) entry which is preliminary data.</text>
</comment>
<gene>
    <name evidence="8" type="ORF">PT974_12386</name>
</gene>